<name>A0AAP2NVU4_PRORE</name>
<comment type="caution">
    <text evidence="1">The sequence shown here is derived from an EMBL/GenBank/DDBJ whole genome shotgun (WGS) entry which is preliminary data.</text>
</comment>
<dbReference type="RefSeq" id="WP_131679885.1">
    <property type="nucleotide sequence ID" value="NZ_CP077388.1"/>
</dbReference>
<sequence length="123" mass="13892">MAKMSRWSYKSVATVYPVSKGGKWGDETIYGEPYLIDCNWVDSNEKAIDADGSEFISRSVFNTEALHKGKPVKLPEIGYYIAKGDTRITLDPREVEGGSSIIKAIDGFDTRMFRQDPDYKIRT</sequence>
<dbReference type="Proteomes" id="UP000824410">
    <property type="component" value="Unassembled WGS sequence"/>
</dbReference>
<dbReference type="EMBL" id="SHDO01000010">
    <property type="protein sequence ID" value="MBX6980447.1"/>
    <property type="molecule type" value="Genomic_DNA"/>
</dbReference>
<dbReference type="AlphaFoldDB" id="A0AAP2NVU4"/>
<proteinExistence type="predicted"/>
<protein>
    <submittedName>
        <fullName evidence="1">Uncharacterized protein</fullName>
    </submittedName>
</protein>
<evidence type="ECO:0000313" key="1">
    <source>
        <dbReference type="EMBL" id="MBX6980447.1"/>
    </source>
</evidence>
<gene>
    <name evidence="1" type="ORF">EX242_09250</name>
</gene>
<reference evidence="1" key="1">
    <citation type="submission" date="2019-02" db="EMBL/GenBank/DDBJ databases">
        <title>Genomic characterization of isolates from hospital effluents in KZN, South Africa.</title>
        <authorList>
            <person name="Ntshobeni N."/>
            <person name="Allam M."/>
            <person name="Ismail A."/>
            <person name="Amoako D."/>
            <person name="Essack S."/>
            <person name="Chenia H."/>
        </authorList>
    </citation>
    <scope>NUCLEOTIDE SEQUENCE</scope>
    <source>
        <strain evidence="1">AFE97_S1</strain>
    </source>
</reference>
<evidence type="ECO:0000313" key="2">
    <source>
        <dbReference type="Proteomes" id="UP000824410"/>
    </source>
</evidence>
<organism evidence="1 2">
    <name type="scientific">Providencia rettgeri</name>
    <dbReference type="NCBI Taxonomy" id="587"/>
    <lineage>
        <taxon>Bacteria</taxon>
        <taxon>Pseudomonadati</taxon>
        <taxon>Pseudomonadota</taxon>
        <taxon>Gammaproteobacteria</taxon>
        <taxon>Enterobacterales</taxon>
        <taxon>Morganellaceae</taxon>
        <taxon>Providencia</taxon>
    </lineage>
</organism>
<accession>A0AAP2NVU4</accession>